<dbReference type="RefSeq" id="WP_346758178.1">
    <property type="nucleotide sequence ID" value="NZ_JAUJEB010000001.1"/>
</dbReference>
<evidence type="ECO:0000313" key="2">
    <source>
        <dbReference type="Proteomes" id="UP001172083"/>
    </source>
</evidence>
<comment type="caution">
    <text evidence="1">The sequence shown here is derived from an EMBL/GenBank/DDBJ whole genome shotgun (WGS) entry which is preliminary data.</text>
</comment>
<evidence type="ECO:0000313" key="1">
    <source>
        <dbReference type="EMBL" id="MDN5212861.1"/>
    </source>
</evidence>
<name>A0ABT8L727_9BACT</name>
<organism evidence="1 2">
    <name type="scientific">Agaribacillus aureus</name>
    <dbReference type="NCBI Taxonomy" id="3051825"/>
    <lineage>
        <taxon>Bacteria</taxon>
        <taxon>Pseudomonadati</taxon>
        <taxon>Bacteroidota</taxon>
        <taxon>Cytophagia</taxon>
        <taxon>Cytophagales</taxon>
        <taxon>Splendidivirgaceae</taxon>
        <taxon>Agaribacillus</taxon>
    </lineage>
</organism>
<dbReference type="EMBL" id="JAUJEB010000001">
    <property type="protein sequence ID" value="MDN5212861.1"/>
    <property type="molecule type" value="Genomic_DNA"/>
</dbReference>
<reference evidence="1" key="1">
    <citation type="submission" date="2023-06" db="EMBL/GenBank/DDBJ databases">
        <title>Genomic of Agaribacillus aureum.</title>
        <authorList>
            <person name="Wang G."/>
        </authorList>
    </citation>
    <scope>NUCLEOTIDE SEQUENCE</scope>
    <source>
        <strain evidence="1">BMA12</strain>
    </source>
</reference>
<sequence length="169" mass="18894">MRGKVLWQLMFLLTIAVQAKGQDIHKFHSIFIYNFSKFIQWPTEYKKGDFVIGVLGDSPVTQHLKTMAVSKKVGNQSFSIINYNTPGDIGKCHILYIPTAYSKWLEECKTSLGGNSTLIITDKPGLGKDGSGINFLIVNGKPKFELNRSAAEERRLKVSTELAKLAIMI</sequence>
<keyword evidence="2" id="KW-1185">Reference proteome</keyword>
<dbReference type="InterPro" id="IPR025293">
    <property type="entry name" value="YfiR/HmsC-like"/>
</dbReference>
<proteinExistence type="predicted"/>
<dbReference type="Proteomes" id="UP001172083">
    <property type="component" value="Unassembled WGS sequence"/>
</dbReference>
<protein>
    <submittedName>
        <fullName evidence="1">YfiR family protein</fullName>
    </submittedName>
</protein>
<accession>A0ABT8L727</accession>
<gene>
    <name evidence="1" type="ORF">QQ020_12420</name>
</gene>
<dbReference type="Pfam" id="PF13689">
    <property type="entry name" value="DUF4154"/>
    <property type="match status" value="1"/>
</dbReference>